<comment type="caution">
    <text evidence="1">The sequence shown here is derived from an EMBL/GenBank/DDBJ whole genome shotgun (WGS) entry which is preliminary data.</text>
</comment>
<name>A0ACB0ZLU0_MELEN</name>
<dbReference type="Proteomes" id="UP001497535">
    <property type="component" value="Unassembled WGS sequence"/>
</dbReference>
<proteinExistence type="predicted"/>
<sequence>MGSPYLSIFLACFNFSLLSFSSLSFLSFSSDSLALSSSYSCLSLTTSTISSVISGAGIGIGLP</sequence>
<reference evidence="1" key="1">
    <citation type="submission" date="2023-11" db="EMBL/GenBank/DDBJ databases">
        <authorList>
            <person name="Poullet M."/>
        </authorList>
    </citation>
    <scope>NUCLEOTIDE SEQUENCE</scope>
    <source>
        <strain evidence="1">E1834</strain>
    </source>
</reference>
<accession>A0ACB0ZLU0</accession>
<gene>
    <name evidence="1" type="ORF">MENTE1834_LOCUS26497</name>
</gene>
<protein>
    <submittedName>
        <fullName evidence="1">Uncharacterized protein</fullName>
    </submittedName>
</protein>
<evidence type="ECO:0000313" key="2">
    <source>
        <dbReference type="Proteomes" id="UP001497535"/>
    </source>
</evidence>
<evidence type="ECO:0000313" key="1">
    <source>
        <dbReference type="EMBL" id="CAK5079387.1"/>
    </source>
</evidence>
<dbReference type="EMBL" id="CAVMJV010000038">
    <property type="protein sequence ID" value="CAK5079387.1"/>
    <property type="molecule type" value="Genomic_DNA"/>
</dbReference>
<keyword evidence="2" id="KW-1185">Reference proteome</keyword>
<organism evidence="1 2">
    <name type="scientific">Meloidogyne enterolobii</name>
    <name type="common">Root-knot nematode worm</name>
    <name type="synonym">Meloidogyne mayaguensis</name>
    <dbReference type="NCBI Taxonomy" id="390850"/>
    <lineage>
        <taxon>Eukaryota</taxon>
        <taxon>Metazoa</taxon>
        <taxon>Ecdysozoa</taxon>
        <taxon>Nematoda</taxon>
        <taxon>Chromadorea</taxon>
        <taxon>Rhabditida</taxon>
        <taxon>Tylenchina</taxon>
        <taxon>Tylenchomorpha</taxon>
        <taxon>Tylenchoidea</taxon>
        <taxon>Meloidogynidae</taxon>
        <taxon>Meloidogyninae</taxon>
        <taxon>Meloidogyne</taxon>
    </lineage>
</organism>